<dbReference type="InterPro" id="IPR003827">
    <property type="entry name" value="tRNA_yW-synthesising"/>
</dbReference>
<feature type="region of interest" description="Disordered" evidence="11">
    <location>
        <begin position="238"/>
        <end position="289"/>
    </location>
</feature>
<dbReference type="GO" id="GO:0008168">
    <property type="term" value="F:methyltransferase activity"/>
    <property type="evidence" value="ECO:0007669"/>
    <property type="project" value="UniProtKB-KW"/>
</dbReference>
<feature type="compositionally biased region" description="Acidic residues" evidence="11">
    <location>
        <begin position="277"/>
        <end position="289"/>
    </location>
</feature>
<gene>
    <name evidence="13" type="ORF">BDA99DRAFT_534508</name>
</gene>
<dbReference type="Pfam" id="PF02676">
    <property type="entry name" value="TYW3"/>
    <property type="match status" value="1"/>
</dbReference>
<evidence type="ECO:0000256" key="2">
    <source>
        <dbReference type="ARBA" id="ARBA00012750"/>
    </source>
</evidence>
<dbReference type="Gene3D" id="3.30.1960.10">
    <property type="entry name" value="tRNA wybutosine-synthesizing-like"/>
    <property type="match status" value="1"/>
</dbReference>
<evidence type="ECO:0000256" key="10">
    <source>
        <dbReference type="ARBA" id="ARBA00069229"/>
    </source>
</evidence>
<keyword evidence="14" id="KW-1185">Reference proteome</keyword>
<comment type="function">
    <text evidence="9">S-adenosyl-L-methionine-dependent methyltransferase that acts as a component of the wybutosine biosynthesis pathway. Wybutosine is a hyper modified guanosine with a tricyclic base found at the 3'-position adjacent to the anticodon of eukaryotic phenylalanine tRNA. Probably methylates N-4 position of wybutosine-86 to produce wybutosine-72.</text>
</comment>
<dbReference type="Proteomes" id="UP001209540">
    <property type="component" value="Unassembled WGS sequence"/>
</dbReference>
<evidence type="ECO:0000256" key="5">
    <source>
        <dbReference type="ARBA" id="ARBA00022691"/>
    </source>
</evidence>
<evidence type="ECO:0000256" key="4">
    <source>
        <dbReference type="ARBA" id="ARBA00022679"/>
    </source>
</evidence>
<feature type="compositionally biased region" description="Low complexity" evidence="11">
    <location>
        <begin position="255"/>
        <end position="276"/>
    </location>
</feature>
<name>A0AAD5KGI4_9FUNG</name>
<feature type="domain" description="tRNA wybutosine-synthesizing protein" evidence="12">
    <location>
        <begin position="9"/>
        <end position="225"/>
    </location>
</feature>
<dbReference type="FunFam" id="3.30.1960.10:FF:000003">
    <property type="entry name" value="tRNA methyltransferase"/>
    <property type="match status" value="1"/>
</dbReference>
<evidence type="ECO:0000256" key="8">
    <source>
        <dbReference type="ARBA" id="ARBA00049202"/>
    </source>
</evidence>
<evidence type="ECO:0000256" key="3">
    <source>
        <dbReference type="ARBA" id="ARBA00022603"/>
    </source>
</evidence>
<reference evidence="13" key="2">
    <citation type="submission" date="2023-02" db="EMBL/GenBank/DDBJ databases">
        <authorList>
            <consortium name="DOE Joint Genome Institute"/>
            <person name="Mondo S.J."/>
            <person name="Chang Y."/>
            <person name="Wang Y."/>
            <person name="Ahrendt S."/>
            <person name="Andreopoulos W."/>
            <person name="Barry K."/>
            <person name="Beard J."/>
            <person name="Benny G.L."/>
            <person name="Blankenship S."/>
            <person name="Bonito G."/>
            <person name="Cuomo C."/>
            <person name="Desiro A."/>
            <person name="Gervers K.A."/>
            <person name="Hundley H."/>
            <person name="Kuo A."/>
            <person name="LaButti K."/>
            <person name="Lang B.F."/>
            <person name="Lipzen A."/>
            <person name="O'Donnell K."/>
            <person name="Pangilinan J."/>
            <person name="Reynolds N."/>
            <person name="Sandor L."/>
            <person name="Smith M.W."/>
            <person name="Tsang A."/>
            <person name="Grigoriev I.V."/>
            <person name="Stajich J.E."/>
            <person name="Spatafora J.W."/>
        </authorList>
    </citation>
    <scope>NUCLEOTIDE SEQUENCE</scope>
    <source>
        <strain evidence="13">RSA 2281</strain>
    </source>
</reference>
<comment type="caution">
    <text evidence="13">The sequence shown here is derived from an EMBL/GenBank/DDBJ whole genome shotgun (WGS) entry which is preliminary data.</text>
</comment>
<evidence type="ECO:0000256" key="6">
    <source>
        <dbReference type="ARBA" id="ARBA00022694"/>
    </source>
</evidence>
<accession>A0AAD5KGI4</accession>
<comment type="catalytic activity">
    <reaction evidence="8">
        <text>4-demethyl-7-[(3S)-3-amino-3-carboxypropyl]wyosine(37) in tRNA(Phe) + S-adenosyl-L-methionine = 7-[(3S)-3-amino-3-carboxypropyl]wyosine(37) in tRNA(Phe) + S-adenosyl-L-homocysteine + H(+)</text>
        <dbReference type="Rhea" id="RHEA:36635"/>
        <dbReference type="Rhea" id="RHEA-COMP:10378"/>
        <dbReference type="Rhea" id="RHEA-COMP:10379"/>
        <dbReference type="ChEBI" id="CHEBI:15378"/>
        <dbReference type="ChEBI" id="CHEBI:57856"/>
        <dbReference type="ChEBI" id="CHEBI:59789"/>
        <dbReference type="ChEBI" id="CHEBI:73543"/>
        <dbReference type="ChEBI" id="CHEBI:73550"/>
        <dbReference type="EC" id="2.1.1.282"/>
    </reaction>
</comment>
<dbReference type="EMBL" id="JAIXMP010000007">
    <property type="protein sequence ID" value="KAI9270396.1"/>
    <property type="molecule type" value="Genomic_DNA"/>
</dbReference>
<dbReference type="PANTHER" id="PTHR48418">
    <property type="entry name" value="TRNA WYBUTOSINE-SYNTHESIZING PROTEIN 3"/>
    <property type="match status" value="1"/>
</dbReference>
<proteinExistence type="inferred from homology"/>
<keyword evidence="6" id="KW-0819">tRNA processing</keyword>
<dbReference type="InterPro" id="IPR036602">
    <property type="entry name" value="tRNA_yW-synthesising-like_sf"/>
</dbReference>
<dbReference type="GO" id="GO:0032259">
    <property type="term" value="P:methylation"/>
    <property type="evidence" value="ECO:0007669"/>
    <property type="project" value="UniProtKB-KW"/>
</dbReference>
<keyword evidence="3 13" id="KW-0489">Methyltransferase</keyword>
<comment type="similarity">
    <text evidence="1">Belongs to the TYW3 family.</text>
</comment>
<dbReference type="EC" id="2.1.1.282" evidence="2"/>
<evidence type="ECO:0000313" key="13">
    <source>
        <dbReference type="EMBL" id="KAI9270396.1"/>
    </source>
</evidence>
<dbReference type="PANTHER" id="PTHR48418:SF1">
    <property type="entry name" value="TRNA WYBUTOSINE-SYNTHESIZING PROTEIN 3"/>
    <property type="match status" value="1"/>
</dbReference>
<dbReference type="AlphaFoldDB" id="A0AAD5KGI4"/>
<protein>
    <recommendedName>
        <fullName evidence="10">tRNA wybutosine-synthesizing protein 3</fullName>
        <ecNumber evidence="2">2.1.1.282</ecNumber>
    </recommendedName>
    <alternativeName>
        <fullName evidence="7">tRNA(Phe) 7-((3-amino-3-carboxypropyl)-4-demethylwyosine(37)-N(4))-methyltransferase</fullName>
    </alternativeName>
</protein>
<evidence type="ECO:0000259" key="12">
    <source>
        <dbReference type="Pfam" id="PF02676"/>
    </source>
</evidence>
<organism evidence="13 14">
    <name type="scientific">Phascolomyces articulosus</name>
    <dbReference type="NCBI Taxonomy" id="60185"/>
    <lineage>
        <taxon>Eukaryota</taxon>
        <taxon>Fungi</taxon>
        <taxon>Fungi incertae sedis</taxon>
        <taxon>Mucoromycota</taxon>
        <taxon>Mucoromycotina</taxon>
        <taxon>Mucoromycetes</taxon>
        <taxon>Mucorales</taxon>
        <taxon>Lichtheimiaceae</taxon>
        <taxon>Phascolomyces</taxon>
    </lineage>
</organism>
<dbReference type="GO" id="GO:0008033">
    <property type="term" value="P:tRNA processing"/>
    <property type="evidence" value="ECO:0007669"/>
    <property type="project" value="UniProtKB-KW"/>
</dbReference>
<keyword evidence="4" id="KW-0808">Transferase</keyword>
<evidence type="ECO:0000256" key="1">
    <source>
        <dbReference type="ARBA" id="ARBA00008569"/>
    </source>
</evidence>
<dbReference type="SUPFAM" id="SSF111278">
    <property type="entry name" value="SSo0622-like"/>
    <property type="match status" value="1"/>
</dbReference>
<reference evidence="13" key="1">
    <citation type="journal article" date="2022" name="IScience">
        <title>Evolution of zygomycete secretomes and the origins of terrestrial fungal ecologies.</title>
        <authorList>
            <person name="Chang Y."/>
            <person name="Wang Y."/>
            <person name="Mondo S."/>
            <person name="Ahrendt S."/>
            <person name="Andreopoulos W."/>
            <person name="Barry K."/>
            <person name="Beard J."/>
            <person name="Benny G.L."/>
            <person name="Blankenship S."/>
            <person name="Bonito G."/>
            <person name="Cuomo C."/>
            <person name="Desiro A."/>
            <person name="Gervers K.A."/>
            <person name="Hundley H."/>
            <person name="Kuo A."/>
            <person name="LaButti K."/>
            <person name="Lang B.F."/>
            <person name="Lipzen A."/>
            <person name="O'Donnell K."/>
            <person name="Pangilinan J."/>
            <person name="Reynolds N."/>
            <person name="Sandor L."/>
            <person name="Smith M.E."/>
            <person name="Tsang A."/>
            <person name="Grigoriev I.V."/>
            <person name="Stajich J.E."/>
            <person name="Spatafora J.W."/>
        </authorList>
    </citation>
    <scope>NUCLEOTIDE SEQUENCE</scope>
    <source>
        <strain evidence="13">RSA 2281</strain>
    </source>
</reference>
<evidence type="ECO:0000313" key="14">
    <source>
        <dbReference type="Proteomes" id="UP001209540"/>
    </source>
</evidence>
<feature type="compositionally biased region" description="Basic and acidic residues" evidence="11">
    <location>
        <begin position="238"/>
        <end position="254"/>
    </location>
</feature>
<evidence type="ECO:0000256" key="7">
    <source>
        <dbReference type="ARBA" id="ARBA00030554"/>
    </source>
</evidence>
<keyword evidence="5" id="KW-0949">S-adenosyl-L-methionine</keyword>
<evidence type="ECO:0000256" key="11">
    <source>
        <dbReference type="SAM" id="MobiDB-lite"/>
    </source>
</evidence>
<sequence>MTDTFETRKQQVVSSLVETLDSERRDKSPKGFIDAPILDLIHIINRHQYYYTTSSCSGRVAVYCEGYQDDKSTTKGGIWLYVTHDPVVIPERADNDWIVNLLFGSDRHVVFNNTLSPQDIMNKQMVYFKFEPLILHVEAASQEACMKLNGLAFQAGYQNSGMTPSRTREMLAIRSTHKIDTPIGYVDSEGDIQCLVDPTYLFLLLHMSNEKFTQNTERMKAFEVMMLKEVEGNEAKMAVETKEERRERKRREGLAKAAAAAAAASNSNNITTSNEENTVDVDLTDLNLE</sequence>
<evidence type="ECO:0000256" key="9">
    <source>
        <dbReference type="ARBA" id="ARBA00058049"/>
    </source>
</evidence>